<evidence type="ECO:0000256" key="2">
    <source>
        <dbReference type="PROSITE-ProRule" id="PRU00169"/>
    </source>
</evidence>
<keyword evidence="1" id="KW-0238">DNA-binding</keyword>
<dbReference type="EMBL" id="FWFW01000004">
    <property type="protein sequence ID" value="SLN36464.1"/>
    <property type="molecule type" value="Genomic_DNA"/>
</dbReference>
<dbReference type="Proteomes" id="UP000193307">
    <property type="component" value="Unassembled WGS sequence"/>
</dbReference>
<dbReference type="GO" id="GO:0006355">
    <property type="term" value="P:regulation of DNA-templated transcription"/>
    <property type="evidence" value="ECO:0007669"/>
    <property type="project" value="InterPro"/>
</dbReference>
<dbReference type="SMART" id="SM00421">
    <property type="entry name" value="HTH_LUXR"/>
    <property type="match status" value="1"/>
</dbReference>
<dbReference type="InterPro" id="IPR011006">
    <property type="entry name" value="CheY-like_superfamily"/>
</dbReference>
<feature type="domain" description="Response regulatory" evidence="3">
    <location>
        <begin position="17"/>
        <end position="138"/>
    </location>
</feature>
<dbReference type="InterPro" id="IPR039420">
    <property type="entry name" value="WalR-like"/>
</dbReference>
<dbReference type="Gene3D" id="1.10.10.10">
    <property type="entry name" value="Winged helix-like DNA-binding domain superfamily/Winged helix DNA-binding domain"/>
    <property type="match status" value="1"/>
</dbReference>
<dbReference type="InterPro" id="IPR001789">
    <property type="entry name" value="Sig_transdc_resp-reg_receiver"/>
</dbReference>
<dbReference type="SMART" id="SM00448">
    <property type="entry name" value="REC"/>
    <property type="match status" value="1"/>
</dbReference>
<dbReference type="PANTHER" id="PTHR43214">
    <property type="entry name" value="TWO-COMPONENT RESPONSE REGULATOR"/>
    <property type="match status" value="1"/>
</dbReference>
<dbReference type="InterPro" id="IPR000792">
    <property type="entry name" value="Tscrpt_reg_LuxR_C"/>
</dbReference>
<dbReference type="SUPFAM" id="SSF46894">
    <property type="entry name" value="C-terminal effector domain of the bipartite response regulators"/>
    <property type="match status" value="1"/>
</dbReference>
<proteinExistence type="predicted"/>
<organism evidence="4 5">
    <name type="scientific">Pacificibacter marinus</name>
    <dbReference type="NCBI Taxonomy" id="658057"/>
    <lineage>
        <taxon>Bacteria</taxon>
        <taxon>Pseudomonadati</taxon>
        <taxon>Pseudomonadota</taxon>
        <taxon>Alphaproteobacteria</taxon>
        <taxon>Rhodobacterales</taxon>
        <taxon>Roseobacteraceae</taxon>
        <taxon>Pacificibacter</taxon>
    </lineage>
</organism>
<dbReference type="Pfam" id="PF00072">
    <property type="entry name" value="Response_reg"/>
    <property type="match status" value="1"/>
</dbReference>
<dbReference type="InterPro" id="IPR016032">
    <property type="entry name" value="Sig_transdc_resp-reg_C-effctor"/>
</dbReference>
<feature type="modified residue" description="4-aspartylphosphate" evidence="2">
    <location>
        <position position="69"/>
    </location>
</feature>
<dbReference type="GO" id="GO:0003677">
    <property type="term" value="F:DNA binding"/>
    <property type="evidence" value="ECO:0007669"/>
    <property type="project" value="UniProtKB-KW"/>
</dbReference>
<dbReference type="GO" id="GO:0000160">
    <property type="term" value="P:phosphorelay signal transduction system"/>
    <property type="evidence" value="ECO:0007669"/>
    <property type="project" value="InterPro"/>
</dbReference>
<dbReference type="PROSITE" id="PS50110">
    <property type="entry name" value="RESPONSE_REGULATORY"/>
    <property type="match status" value="1"/>
</dbReference>
<sequence length="256" mass="28559">MRDLALAFGPKRDTHMKLLIVEDDQFHAHFMLDAVSEALPEVSEITHIADGGEGEAEACSGAYPAVVLDLQMPSRNGVEAARTIWAKQPETRILFWTNYADEAYLRGISKIVPTESAYGYVLKTASTSRLHLALRAVLIEGQIMVDREVHRFQQRAITPRDALTDSEYNVLIDLALGITDKAIADRRAMSLRSVQNRLISLYQKLGIEDDVTGASLINKRTRAINRALVTRTLNVETLVAAERELAQWYRSALGKP</sequence>
<evidence type="ECO:0000313" key="5">
    <source>
        <dbReference type="Proteomes" id="UP000193307"/>
    </source>
</evidence>
<keyword evidence="5" id="KW-1185">Reference proteome</keyword>
<evidence type="ECO:0000259" key="3">
    <source>
        <dbReference type="PROSITE" id="PS50110"/>
    </source>
</evidence>
<dbReference type="PANTHER" id="PTHR43214:SF43">
    <property type="entry name" value="TWO-COMPONENT RESPONSE REGULATOR"/>
    <property type="match status" value="1"/>
</dbReference>
<evidence type="ECO:0000256" key="1">
    <source>
        <dbReference type="ARBA" id="ARBA00023125"/>
    </source>
</evidence>
<protein>
    <submittedName>
        <fullName evidence="4">Transcriptional regulatory protein DevR (DosR)</fullName>
    </submittedName>
</protein>
<dbReference type="SUPFAM" id="SSF52172">
    <property type="entry name" value="CheY-like"/>
    <property type="match status" value="1"/>
</dbReference>
<dbReference type="STRING" id="658057.SAMN04488032_10311"/>
<dbReference type="AlphaFoldDB" id="A0A1Y5SAX8"/>
<accession>A0A1Y5SAX8</accession>
<name>A0A1Y5SAX8_9RHOB</name>
<dbReference type="InterPro" id="IPR036388">
    <property type="entry name" value="WH-like_DNA-bd_sf"/>
</dbReference>
<dbReference type="Gene3D" id="3.40.50.2300">
    <property type="match status" value="1"/>
</dbReference>
<evidence type="ECO:0000313" key="4">
    <source>
        <dbReference type="EMBL" id="SLN36464.1"/>
    </source>
</evidence>
<gene>
    <name evidence="4" type="primary">devR</name>
    <name evidence="4" type="ORF">PAM7971_01563</name>
</gene>
<keyword evidence="2" id="KW-0597">Phosphoprotein</keyword>
<reference evidence="4 5" key="1">
    <citation type="submission" date="2017-03" db="EMBL/GenBank/DDBJ databases">
        <authorList>
            <person name="Afonso C.L."/>
            <person name="Miller P.J."/>
            <person name="Scott M.A."/>
            <person name="Spackman E."/>
            <person name="Goraichik I."/>
            <person name="Dimitrov K.M."/>
            <person name="Suarez D.L."/>
            <person name="Swayne D.E."/>
        </authorList>
    </citation>
    <scope>NUCLEOTIDE SEQUENCE [LARGE SCALE GENOMIC DNA]</scope>
    <source>
        <strain evidence="4 5">CECT 7971</strain>
    </source>
</reference>